<dbReference type="Pfam" id="PF00067">
    <property type="entry name" value="p450"/>
    <property type="match status" value="1"/>
</dbReference>
<dbReference type="AlphaFoldDB" id="A0A7N0RAE7"/>
<dbReference type="EnsemblPlants" id="Kaladp0004s0015.1.v1.1">
    <property type="protein sequence ID" value="Kaladp0004s0015.1.v1.1.CDS.1"/>
    <property type="gene ID" value="Kaladp0004s0015.v1.1"/>
</dbReference>
<evidence type="ECO:0000313" key="9">
    <source>
        <dbReference type="Proteomes" id="UP000594263"/>
    </source>
</evidence>
<keyword evidence="7" id="KW-1133">Transmembrane helix</keyword>
<dbReference type="PRINTS" id="PR00463">
    <property type="entry name" value="EP450I"/>
</dbReference>
<keyword evidence="9" id="KW-1185">Reference proteome</keyword>
<feature type="binding site" description="axial binding residue" evidence="6">
    <location>
        <position position="451"/>
    </location>
    <ligand>
        <name>heme</name>
        <dbReference type="ChEBI" id="CHEBI:30413"/>
    </ligand>
    <ligandPart>
        <name>Fe</name>
        <dbReference type="ChEBI" id="CHEBI:18248"/>
    </ligandPart>
</feature>
<evidence type="ECO:0000256" key="1">
    <source>
        <dbReference type="ARBA" id="ARBA00001971"/>
    </source>
</evidence>
<dbReference type="InterPro" id="IPR002401">
    <property type="entry name" value="Cyt_P450_E_grp-I"/>
</dbReference>
<protein>
    <recommendedName>
        <fullName evidence="10">Cytochrome P450</fullName>
    </recommendedName>
</protein>
<keyword evidence="5 6" id="KW-0408">Iron</keyword>
<evidence type="ECO:0008006" key="10">
    <source>
        <dbReference type="Google" id="ProtNLM"/>
    </source>
</evidence>
<dbReference type="GO" id="GO:0016705">
    <property type="term" value="F:oxidoreductase activity, acting on paired donors, with incorporation or reduction of molecular oxygen"/>
    <property type="evidence" value="ECO:0007669"/>
    <property type="project" value="InterPro"/>
</dbReference>
<keyword evidence="3 6" id="KW-0479">Metal-binding</keyword>
<keyword evidence="4" id="KW-0560">Oxidoreductase</keyword>
<evidence type="ECO:0000256" key="5">
    <source>
        <dbReference type="ARBA" id="ARBA00023004"/>
    </source>
</evidence>
<dbReference type="GO" id="GO:0020037">
    <property type="term" value="F:heme binding"/>
    <property type="evidence" value="ECO:0007669"/>
    <property type="project" value="InterPro"/>
</dbReference>
<keyword evidence="6" id="KW-0349">Heme</keyword>
<evidence type="ECO:0000313" key="8">
    <source>
        <dbReference type="EnsemblPlants" id="Kaladp0004s0015.1.v1.1.CDS.1"/>
    </source>
</evidence>
<keyword evidence="7" id="KW-0812">Transmembrane</keyword>
<dbReference type="InterPro" id="IPR001128">
    <property type="entry name" value="Cyt_P450"/>
</dbReference>
<dbReference type="Gramene" id="Kaladp0004s0015.1.v1.1">
    <property type="protein sequence ID" value="Kaladp0004s0015.1.v1.1.CDS.1"/>
    <property type="gene ID" value="Kaladp0004s0015.v1.1"/>
</dbReference>
<proteinExistence type="inferred from homology"/>
<dbReference type="GO" id="GO:0004497">
    <property type="term" value="F:monooxygenase activity"/>
    <property type="evidence" value="ECO:0007669"/>
    <property type="project" value="InterPro"/>
</dbReference>
<keyword evidence="7" id="KW-0472">Membrane</keyword>
<evidence type="ECO:0000256" key="6">
    <source>
        <dbReference type="PIRSR" id="PIRSR602401-1"/>
    </source>
</evidence>
<dbReference type="SUPFAM" id="SSF48264">
    <property type="entry name" value="Cytochrome P450"/>
    <property type="match status" value="1"/>
</dbReference>
<evidence type="ECO:0000256" key="7">
    <source>
        <dbReference type="SAM" id="Phobius"/>
    </source>
</evidence>
<dbReference type="CDD" id="cd11064">
    <property type="entry name" value="CYP86A"/>
    <property type="match status" value="1"/>
</dbReference>
<dbReference type="InterPro" id="IPR036396">
    <property type="entry name" value="Cyt_P450_sf"/>
</dbReference>
<comment type="similarity">
    <text evidence="2">Belongs to the cytochrome P450 family.</text>
</comment>
<dbReference type="OMA" id="ERGFMTA"/>
<evidence type="ECO:0000256" key="4">
    <source>
        <dbReference type="ARBA" id="ARBA00023002"/>
    </source>
</evidence>
<comment type="cofactor">
    <cofactor evidence="1 6">
        <name>heme</name>
        <dbReference type="ChEBI" id="CHEBI:30413"/>
    </cofactor>
</comment>
<organism evidence="8 9">
    <name type="scientific">Kalanchoe fedtschenkoi</name>
    <name type="common">Lavender scallops</name>
    <name type="synonym">South American air plant</name>
    <dbReference type="NCBI Taxonomy" id="63787"/>
    <lineage>
        <taxon>Eukaryota</taxon>
        <taxon>Viridiplantae</taxon>
        <taxon>Streptophyta</taxon>
        <taxon>Embryophyta</taxon>
        <taxon>Tracheophyta</taxon>
        <taxon>Spermatophyta</taxon>
        <taxon>Magnoliopsida</taxon>
        <taxon>eudicotyledons</taxon>
        <taxon>Gunneridae</taxon>
        <taxon>Pentapetalae</taxon>
        <taxon>Saxifragales</taxon>
        <taxon>Crassulaceae</taxon>
        <taxon>Kalanchoe</taxon>
    </lineage>
</organism>
<dbReference type="GO" id="GO:0005506">
    <property type="term" value="F:iron ion binding"/>
    <property type="evidence" value="ECO:0007669"/>
    <property type="project" value="InterPro"/>
</dbReference>
<reference evidence="8" key="1">
    <citation type="submission" date="2021-01" db="UniProtKB">
        <authorList>
            <consortium name="EnsemblPlants"/>
        </authorList>
    </citation>
    <scope>IDENTIFICATION</scope>
</reference>
<feature type="transmembrane region" description="Helical" evidence="7">
    <location>
        <begin position="6"/>
        <end position="29"/>
    </location>
</feature>
<accession>A0A7N0RAE7</accession>
<sequence length="515" mass="58701">MSSVDLNLLIPILLIPLLSILTIIFLAAAKNGRGAIQPKSYPLIGMEISRYIHRHNRMQWATDILKSTPSLTFTMHRFFPIPPVIDTANPANVNHILSTNFHNYQKGPRFRAIFHDLLGDGIFNADGENWKFQRQVASREFSTKSLRRFMATVVEDEQRDRLMPVLASAAQTDSVLDLQDVLQRFTFDNICQIAFGYDPAYLSVHLTRTQFADAFERATFATSERYYSVNPMWIVKKFLHIGSEKKLRADVNHVRNLALTIIKQKKTKLDSNSNIDDAGDDLLSRFLSSGHSDLSFVVDIVISFVLAGRDTTSAALTWFFWLVQNNPRVESEILKEVSKQNPDLNSFEEARELIYTHAALCESMRLYPPVPADVKQAVNDDVLPDGTKVRKGMVVAYIPYAMGRMEELWGADWEEFKPERWLQKDEVTNRVKLVGIDWCKYPVFQAGPRICLGKDMAFLQMKRVVARVMKEFKVTPAVEGFEPAFEAHLTAKMRGGFPVKVERRKIEDAVNGSTF</sequence>
<dbReference type="PANTHER" id="PTHR24296">
    <property type="entry name" value="CYTOCHROME P450"/>
    <property type="match status" value="1"/>
</dbReference>
<evidence type="ECO:0000256" key="2">
    <source>
        <dbReference type="ARBA" id="ARBA00010617"/>
    </source>
</evidence>
<evidence type="ECO:0000256" key="3">
    <source>
        <dbReference type="ARBA" id="ARBA00022723"/>
    </source>
</evidence>
<dbReference type="Gene3D" id="1.10.630.10">
    <property type="entry name" value="Cytochrome P450"/>
    <property type="match status" value="1"/>
</dbReference>
<name>A0A7N0RAE7_KALFE</name>
<dbReference type="PRINTS" id="PR00385">
    <property type="entry name" value="P450"/>
</dbReference>
<dbReference type="Proteomes" id="UP000594263">
    <property type="component" value="Unplaced"/>
</dbReference>